<name>M1PBY2_DESSD</name>
<evidence type="ECO:0000313" key="2">
    <source>
        <dbReference type="EMBL" id="AGF79142.1"/>
    </source>
</evidence>
<dbReference type="HOGENOM" id="CLU_041903_1_0_7"/>
<dbReference type="OrthoDB" id="9800207at2"/>
<evidence type="ECO:0000256" key="1">
    <source>
        <dbReference type="SAM" id="Phobius"/>
    </source>
</evidence>
<sequence length="214" mass="24142">MTATTTIIACPGCDLLLKKIEAHPGKKLFCPRCNTVLLHKKVNSITKVLAISISGLLAYIPAIFLPLLTLHSMGMSQNGSIFDAFLSFYHQKYYFVAVLVFITSVFFPLLNLSLLFSVSLQLKTQRYSRSLPFLFRTALHMDEWGMPDVYLIALLVSIIKIISVASIDYNIGFFCFVFLVFMTRASTSALDPDTFWKNIEQIRSDSSRDMDDAI</sequence>
<feature type="transmembrane region" description="Helical" evidence="1">
    <location>
        <begin position="48"/>
        <end position="73"/>
    </location>
</feature>
<dbReference type="STRING" id="1167006.UWK_02606"/>
<organism evidence="2 3">
    <name type="scientific">Desulfocapsa sulfexigens (strain DSM 10523 / SB164P1)</name>
    <dbReference type="NCBI Taxonomy" id="1167006"/>
    <lineage>
        <taxon>Bacteria</taxon>
        <taxon>Pseudomonadati</taxon>
        <taxon>Thermodesulfobacteriota</taxon>
        <taxon>Desulfobulbia</taxon>
        <taxon>Desulfobulbales</taxon>
        <taxon>Desulfocapsaceae</taxon>
        <taxon>Desulfocapsa</taxon>
    </lineage>
</organism>
<feature type="transmembrane region" description="Helical" evidence="1">
    <location>
        <begin position="149"/>
        <end position="182"/>
    </location>
</feature>
<keyword evidence="1" id="KW-0472">Membrane</keyword>
<dbReference type="Pfam" id="PF04403">
    <property type="entry name" value="PqiA"/>
    <property type="match status" value="1"/>
</dbReference>
<keyword evidence="1" id="KW-0812">Transmembrane</keyword>
<gene>
    <name evidence="2" type="ordered locus">UWK_02606</name>
</gene>
<dbReference type="EMBL" id="CP003985">
    <property type="protein sequence ID" value="AGF79142.1"/>
    <property type="molecule type" value="Genomic_DNA"/>
</dbReference>
<dbReference type="RefSeq" id="WP_015404828.1">
    <property type="nucleotide sequence ID" value="NC_020304.1"/>
</dbReference>
<keyword evidence="1" id="KW-1133">Transmembrane helix</keyword>
<dbReference type="eggNOG" id="COG2995">
    <property type="taxonomic scope" value="Bacteria"/>
</dbReference>
<feature type="transmembrane region" description="Helical" evidence="1">
    <location>
        <begin position="93"/>
        <end position="120"/>
    </location>
</feature>
<accession>M1PBY2</accession>
<keyword evidence="3" id="KW-1185">Reference proteome</keyword>
<dbReference type="Proteomes" id="UP000011721">
    <property type="component" value="Chromosome"/>
</dbReference>
<protein>
    <submittedName>
        <fullName evidence="2">Putative paraquat-inducible protein A</fullName>
    </submittedName>
</protein>
<dbReference type="AlphaFoldDB" id="M1PBY2"/>
<reference evidence="3" key="1">
    <citation type="journal article" date="2013" name="Stand. Genomic Sci.">
        <title>Complete genome sequence of Desulfocapsa sulfexigens, a marine deltaproteobacterium specialized in disproportionating inorganic sulfur compounds.</title>
        <authorList>
            <person name="Finster K.W."/>
            <person name="Kjeldsen K.U."/>
            <person name="Kube M."/>
            <person name="Reinhardt R."/>
            <person name="Mussmann M."/>
            <person name="Amann R."/>
            <person name="Schreiber L."/>
        </authorList>
    </citation>
    <scope>NUCLEOTIDE SEQUENCE [LARGE SCALE GENOMIC DNA]</scope>
    <source>
        <strain evidence="3">DSM 10523 / SB164P1</strain>
    </source>
</reference>
<dbReference type="InterPro" id="IPR007498">
    <property type="entry name" value="PqiA-like"/>
</dbReference>
<evidence type="ECO:0000313" key="3">
    <source>
        <dbReference type="Proteomes" id="UP000011721"/>
    </source>
</evidence>
<dbReference type="KEGG" id="dsf:UWK_02606"/>
<proteinExistence type="predicted"/>